<accession>A0A1C0TVW4</accession>
<dbReference type="OrthoDB" id="4048724at2"/>
<dbReference type="InterPro" id="IPR045617">
    <property type="entry name" value="DUF6445"/>
</dbReference>
<dbReference type="RefSeq" id="WP_065789481.1">
    <property type="nucleotide sequence ID" value="NZ_MAUJ01000001.1"/>
</dbReference>
<evidence type="ECO:0000313" key="2">
    <source>
        <dbReference type="Proteomes" id="UP000093366"/>
    </source>
</evidence>
<evidence type="ECO:0000313" key="1">
    <source>
        <dbReference type="EMBL" id="OCQ23463.1"/>
    </source>
</evidence>
<reference evidence="2" key="1">
    <citation type="submission" date="2016-07" db="EMBL/GenBank/DDBJ databases">
        <authorList>
            <person name="Florea S."/>
            <person name="Webb J.S."/>
            <person name="Jaromczyk J."/>
            <person name="Schardl C.L."/>
        </authorList>
    </citation>
    <scope>NUCLEOTIDE SEQUENCE [LARGE SCALE GENOMIC DNA]</scope>
    <source>
        <strain evidence="2">IPB1</strain>
    </source>
</reference>
<dbReference type="EMBL" id="MAUJ01000001">
    <property type="protein sequence ID" value="OCQ23463.1"/>
    <property type="molecule type" value="Genomic_DNA"/>
</dbReference>
<dbReference type="Pfam" id="PF20043">
    <property type="entry name" value="DUF6445"/>
    <property type="match status" value="1"/>
</dbReference>
<organism evidence="1 2">
    <name type="scientific">Pseudoalteromonas luteoviolacea</name>
    <dbReference type="NCBI Taxonomy" id="43657"/>
    <lineage>
        <taxon>Bacteria</taxon>
        <taxon>Pseudomonadati</taxon>
        <taxon>Pseudomonadota</taxon>
        <taxon>Gammaproteobacteria</taxon>
        <taxon>Alteromonadales</taxon>
        <taxon>Pseudoalteromonadaceae</taxon>
        <taxon>Pseudoalteromonas</taxon>
    </lineage>
</organism>
<sequence>MDQEIKNLTPIDSEVPIYCMSTGEESLKWKKLASNYKPDWVQPINSYPGVWARVPDSYYDFIRQVMAKMAPFFAMDVNDVKRVSANYAVVTKSQAELGPYQTIPHFDNLNPNQIALVHYLCDNQFGGTGFYKHRATGFEEITVDNHEHYRDILDNELDEQSHSQPEYIRSNHPLFHRTQYLEAQFGDIVAFPSNILHSACIAGEPPADKMLTEGRLTITSFIVFGKQSTRA</sequence>
<dbReference type="Proteomes" id="UP000093366">
    <property type="component" value="Unassembled WGS sequence"/>
</dbReference>
<name>A0A1C0TVW4_9GAMM</name>
<protein>
    <submittedName>
        <fullName evidence="1">Uncharacterized protein</fullName>
    </submittedName>
</protein>
<proteinExistence type="predicted"/>
<gene>
    <name evidence="1" type="ORF">A7985_05865</name>
</gene>
<dbReference type="AlphaFoldDB" id="A0A1C0TVW4"/>
<comment type="caution">
    <text evidence="1">The sequence shown here is derived from an EMBL/GenBank/DDBJ whole genome shotgun (WGS) entry which is preliminary data.</text>
</comment>